<sequence length="93" mass="10135">MFKKIVQGVPVDADPVNDLIALIDLVETELGLSTGGQSVRDRLSEVVSEIRRSEGVATQESVNVLLEVIERLSKIERLLSDKGSETSSETSHD</sequence>
<dbReference type="Proteomes" id="UP000639516">
    <property type="component" value="Unassembled WGS sequence"/>
</dbReference>
<evidence type="ECO:0000313" key="1">
    <source>
        <dbReference type="EMBL" id="MBC9984342.1"/>
    </source>
</evidence>
<reference evidence="1 2" key="1">
    <citation type="journal article" date="2020" name="Arch. Microbiol.">
        <title>Bradyrhizobium campsiandrae sp. nov., a nitrogen-fixing bacterial strain isolated from a native leguminous tree from the Amazon adapted to flooded conditions.</title>
        <authorList>
            <person name="Cabral Michel D."/>
            <person name="Martins da Costa E."/>
            <person name="Azarias Guimaraes A."/>
            <person name="Soares de Carvalho T."/>
            <person name="Santos de Castro Caputo P."/>
            <person name="Willems A."/>
            <person name="de Souza Moreira F.M."/>
        </authorList>
    </citation>
    <scope>NUCLEOTIDE SEQUENCE [LARGE SCALE GENOMIC DNA]</scope>
    <source>
        <strain evidence="2">INPA 384B</strain>
    </source>
</reference>
<gene>
    <name evidence="1" type="ORF">HA482_39845</name>
</gene>
<dbReference type="EMBL" id="JAATTO010000108">
    <property type="protein sequence ID" value="MBC9984342.1"/>
    <property type="molecule type" value="Genomic_DNA"/>
</dbReference>
<protein>
    <submittedName>
        <fullName evidence="1">Uncharacterized protein</fullName>
    </submittedName>
</protein>
<organism evidence="1 2">
    <name type="scientific">Bradyrhizobium campsiandrae</name>
    <dbReference type="NCBI Taxonomy" id="1729892"/>
    <lineage>
        <taxon>Bacteria</taxon>
        <taxon>Pseudomonadati</taxon>
        <taxon>Pseudomonadota</taxon>
        <taxon>Alphaproteobacteria</taxon>
        <taxon>Hyphomicrobiales</taxon>
        <taxon>Nitrobacteraceae</taxon>
        <taxon>Bradyrhizobium</taxon>
    </lineage>
</organism>
<accession>A0ABR7ULT6</accession>
<comment type="caution">
    <text evidence="1">The sequence shown here is derived from an EMBL/GenBank/DDBJ whole genome shotgun (WGS) entry which is preliminary data.</text>
</comment>
<proteinExistence type="predicted"/>
<evidence type="ECO:0000313" key="2">
    <source>
        <dbReference type="Proteomes" id="UP000639516"/>
    </source>
</evidence>
<keyword evidence="2" id="KW-1185">Reference proteome</keyword>
<name>A0ABR7ULT6_9BRAD</name>
<dbReference type="RefSeq" id="WP_188106695.1">
    <property type="nucleotide sequence ID" value="NZ_JAANIH010000061.1"/>
</dbReference>